<evidence type="ECO:0000313" key="3">
    <source>
        <dbReference type="Proteomes" id="UP000006055"/>
    </source>
</evidence>
<dbReference type="Gene3D" id="3.50.50.60">
    <property type="entry name" value="FAD/NAD(P)-binding domain"/>
    <property type="match status" value="1"/>
</dbReference>
<dbReference type="eggNOG" id="COG1232">
    <property type="taxonomic scope" value="Bacteria"/>
</dbReference>
<evidence type="ECO:0000313" key="2">
    <source>
        <dbReference type="EMBL" id="AFM26740.1"/>
    </source>
</evidence>
<organism evidence="2 3">
    <name type="scientific">Desulfomonile tiedjei (strain ATCC 49306 / DSM 6799 / DCB-1)</name>
    <dbReference type="NCBI Taxonomy" id="706587"/>
    <lineage>
        <taxon>Bacteria</taxon>
        <taxon>Pseudomonadati</taxon>
        <taxon>Thermodesulfobacteriota</taxon>
        <taxon>Desulfomonilia</taxon>
        <taxon>Desulfomonilales</taxon>
        <taxon>Desulfomonilaceae</taxon>
        <taxon>Desulfomonile</taxon>
    </lineage>
</organism>
<dbReference type="KEGG" id="dti:Desti_4102"/>
<comment type="similarity">
    <text evidence="1">Belongs to the carotenoid/retinoid oxidoreductase family.</text>
</comment>
<dbReference type="Pfam" id="PF13450">
    <property type="entry name" value="NAD_binding_8"/>
    <property type="match status" value="1"/>
</dbReference>
<evidence type="ECO:0000256" key="1">
    <source>
        <dbReference type="ARBA" id="ARBA00006046"/>
    </source>
</evidence>
<dbReference type="RefSeq" id="WP_014811865.1">
    <property type="nucleotide sequence ID" value="NC_018025.1"/>
</dbReference>
<dbReference type="HOGENOM" id="CLU_026719_0_0_7"/>
<dbReference type="SUPFAM" id="SSF51971">
    <property type="entry name" value="Nucleotide-binding domain"/>
    <property type="match status" value="1"/>
</dbReference>
<dbReference type="Proteomes" id="UP000006055">
    <property type="component" value="Chromosome"/>
</dbReference>
<dbReference type="PATRIC" id="fig|706587.4.peg.4648"/>
<sequence length="457" mass="52291">MLLIIGGGPCGLGAAWRLQELEISDWLLFEKEDYWGGLSASFVDSEGYVWDVGGHVLFSHYEYFDRVLDTVIPAETGWVHHERESWIRIADRWVPYPFQMNIHHLDEADFLKCVNGIIEVLKSGNNSSPRNFSEWIIATFGEGLAEIFLRPYNWKVWGFPLDTMSWKWVGERVAPVNLSRIIENYVYKRDDVAWGPNNKFRFPLHGGTGAIWRSVAASLPSDKLGLSRELIRIDLDRRKAFFKSGSVIDYDTMITSIGLPQLCRIAGIESKFPRVRDLGVSSTHLVGLGVDGTPPEHLGKKCWMYFPEENSPFYRVTHFSHYSHNNVPDIRKTWSLMAEVSETKHKAVEKNRVVDRVIQGALRTGLINSTSSIRHVYYSRHADTYPIPTVHRDEITAPVLEFLADHGVFSRGRMGAWKYEVGNMDHSFMQGKECVDHILSGSQEQTLHYPHVVNKLK</sequence>
<dbReference type="EMBL" id="CP003360">
    <property type="protein sequence ID" value="AFM26740.1"/>
    <property type="molecule type" value="Genomic_DNA"/>
</dbReference>
<dbReference type="AlphaFoldDB" id="I4CAZ9"/>
<dbReference type="OrthoDB" id="9769600at2"/>
<dbReference type="STRING" id="706587.Desti_4102"/>
<dbReference type="InterPro" id="IPR036188">
    <property type="entry name" value="FAD/NAD-bd_sf"/>
</dbReference>
<dbReference type="GO" id="GO:0008767">
    <property type="term" value="F:UDP-galactopyranose mutase activity"/>
    <property type="evidence" value="ECO:0007669"/>
    <property type="project" value="UniProtKB-EC"/>
</dbReference>
<gene>
    <name evidence="2" type="ordered locus">Desti_4102</name>
</gene>
<proteinExistence type="inferred from homology"/>
<reference evidence="3" key="1">
    <citation type="submission" date="2012-06" db="EMBL/GenBank/DDBJ databases">
        <title>Complete sequence of chromosome of Desulfomonile tiedjei DSM 6799.</title>
        <authorList>
            <person name="Lucas S."/>
            <person name="Copeland A."/>
            <person name="Lapidus A."/>
            <person name="Glavina del Rio T."/>
            <person name="Dalin E."/>
            <person name="Tice H."/>
            <person name="Bruce D."/>
            <person name="Goodwin L."/>
            <person name="Pitluck S."/>
            <person name="Peters L."/>
            <person name="Ovchinnikova G."/>
            <person name="Zeytun A."/>
            <person name="Lu M."/>
            <person name="Kyrpides N."/>
            <person name="Mavromatis K."/>
            <person name="Ivanova N."/>
            <person name="Brettin T."/>
            <person name="Detter J.C."/>
            <person name="Han C."/>
            <person name="Larimer F."/>
            <person name="Land M."/>
            <person name="Hauser L."/>
            <person name="Markowitz V."/>
            <person name="Cheng J.-F."/>
            <person name="Hugenholtz P."/>
            <person name="Woyke T."/>
            <person name="Wu D."/>
            <person name="Spring S."/>
            <person name="Schroeder M."/>
            <person name="Brambilla E."/>
            <person name="Klenk H.-P."/>
            <person name="Eisen J.A."/>
        </authorList>
    </citation>
    <scope>NUCLEOTIDE SEQUENCE [LARGE SCALE GENOMIC DNA]</scope>
    <source>
        <strain evidence="3">ATCC 49306 / DSM 6799 / DCB-1</strain>
    </source>
</reference>
<protein>
    <submittedName>
        <fullName evidence="2">Protoporphyrinogen oxidase</fullName>
        <ecNumber evidence="2">5.4.99.9</ecNumber>
    </submittedName>
</protein>
<dbReference type="PANTHER" id="PTHR43734">
    <property type="entry name" value="PHYTOENE DESATURASE"/>
    <property type="match status" value="1"/>
</dbReference>
<name>I4CAZ9_DESTA</name>
<keyword evidence="2" id="KW-0413">Isomerase</keyword>
<keyword evidence="3" id="KW-1185">Reference proteome</keyword>
<accession>I4CAZ9</accession>
<dbReference type="EC" id="5.4.99.9" evidence="2"/>
<dbReference type="PANTHER" id="PTHR43734:SF4">
    <property type="entry name" value="AMINE OXIDASE DOMAIN-CONTAINING PROTEIN"/>
    <property type="match status" value="1"/>
</dbReference>